<accession>A0A136A2H9</accession>
<dbReference type="EMBL" id="LSNE01000005">
    <property type="protein sequence ID" value="KXI29431.1"/>
    <property type="molecule type" value="Genomic_DNA"/>
</dbReference>
<dbReference type="GO" id="GO:0006508">
    <property type="term" value="P:proteolysis"/>
    <property type="evidence" value="ECO:0007669"/>
    <property type="project" value="InterPro"/>
</dbReference>
<dbReference type="AlphaFoldDB" id="A0A136A2H9"/>
<dbReference type="GO" id="GO:0004190">
    <property type="term" value="F:aspartic-type endopeptidase activity"/>
    <property type="evidence" value="ECO:0007669"/>
    <property type="project" value="InterPro"/>
</dbReference>
<dbReference type="OrthoDB" id="5697241at2"/>
<reference evidence="3" key="1">
    <citation type="submission" date="2016-02" db="EMBL/GenBank/DDBJ databases">
        <authorList>
            <person name="Schultz-Johansen M."/>
            <person name="Glaring M.A."/>
            <person name="Bech P.K."/>
            <person name="Stougaard P."/>
        </authorList>
    </citation>
    <scope>NUCLEOTIDE SEQUENCE [LARGE SCALE GENOMIC DNA]</scope>
    <source>
        <strain evidence="3">S66</strain>
    </source>
</reference>
<feature type="compositionally biased region" description="Polar residues" evidence="1">
    <location>
        <begin position="33"/>
        <end position="49"/>
    </location>
</feature>
<dbReference type="SUPFAM" id="SSF50630">
    <property type="entry name" value="Acid proteases"/>
    <property type="match status" value="1"/>
</dbReference>
<dbReference type="InterPro" id="IPR034122">
    <property type="entry name" value="Retropepsin-like_bacterial"/>
</dbReference>
<dbReference type="Gene3D" id="2.40.70.10">
    <property type="entry name" value="Acid Proteases"/>
    <property type="match status" value="1"/>
</dbReference>
<feature type="region of interest" description="Disordered" evidence="1">
    <location>
        <begin position="33"/>
        <end position="56"/>
    </location>
</feature>
<sequence length="385" mass="43023">MRGHPLLWLICLVSVTLNVYLIYGMTSASKPYTPPKNQASPAGNQTPANHNLAPDENVLSHQNDNITTLTAQRKSVPQNDNRSDLLAQAASLLLEEDYTELRLLLRDYLQQHPLDMDFLLLEAQLNVKTELLSDAIAHYYSLTKLPMSAAQYQEIHNRISELSGQTISQLQRAYSWDTLAIFVEPLLQLEPQNRSYILALAEAYAQQNQFNLMENILASLDFDDPASERIRQLNLTASSANEYGGDDSMSADSTAHKAANMSIKLLQIGDQYIVNGLLSGNNVALLIDTGASITALSRQYFNGLSNRHKVNFVGRFSVNTASGPVLAPMYQFSELKLNHAVVENISVVVLPMRNIDNVNGLLGMNFLREFDFKIDQRKSQLLLKR</sequence>
<dbReference type="InterPro" id="IPR001969">
    <property type="entry name" value="Aspartic_peptidase_AS"/>
</dbReference>
<evidence type="ECO:0000256" key="1">
    <source>
        <dbReference type="SAM" id="MobiDB-lite"/>
    </source>
</evidence>
<organism evidence="2 3">
    <name type="scientific">Paraglaciecola hydrolytica</name>
    <dbReference type="NCBI Taxonomy" id="1799789"/>
    <lineage>
        <taxon>Bacteria</taxon>
        <taxon>Pseudomonadati</taxon>
        <taxon>Pseudomonadota</taxon>
        <taxon>Gammaproteobacteria</taxon>
        <taxon>Alteromonadales</taxon>
        <taxon>Alteromonadaceae</taxon>
        <taxon>Paraglaciecola</taxon>
    </lineage>
</organism>
<gene>
    <name evidence="2" type="ORF">AX660_14985</name>
</gene>
<evidence type="ECO:0000313" key="3">
    <source>
        <dbReference type="Proteomes" id="UP000070299"/>
    </source>
</evidence>
<dbReference type="Proteomes" id="UP000070299">
    <property type="component" value="Unassembled WGS sequence"/>
</dbReference>
<proteinExistence type="predicted"/>
<dbReference type="CDD" id="cd05483">
    <property type="entry name" value="retropepsin_like_bacteria"/>
    <property type="match status" value="1"/>
</dbReference>
<comment type="caution">
    <text evidence="2">The sequence shown here is derived from an EMBL/GenBank/DDBJ whole genome shotgun (WGS) entry which is preliminary data.</text>
</comment>
<protein>
    <recommendedName>
        <fullName evidence="4">Peptidase A2 domain-containing protein</fullName>
    </recommendedName>
</protein>
<evidence type="ECO:0008006" key="4">
    <source>
        <dbReference type="Google" id="ProtNLM"/>
    </source>
</evidence>
<keyword evidence="3" id="KW-1185">Reference proteome</keyword>
<dbReference type="STRING" id="1799789.AX660_14985"/>
<evidence type="ECO:0000313" key="2">
    <source>
        <dbReference type="EMBL" id="KXI29431.1"/>
    </source>
</evidence>
<name>A0A136A2H9_9ALTE</name>
<dbReference type="Pfam" id="PF13975">
    <property type="entry name" value="gag-asp_proteas"/>
    <property type="match status" value="1"/>
</dbReference>
<dbReference type="PROSITE" id="PS00141">
    <property type="entry name" value="ASP_PROTEASE"/>
    <property type="match status" value="1"/>
</dbReference>
<dbReference type="InterPro" id="IPR021109">
    <property type="entry name" value="Peptidase_aspartic_dom_sf"/>
</dbReference>